<dbReference type="Gene3D" id="3.30.565.10">
    <property type="entry name" value="Histidine kinase-like ATPase, C-terminal domain"/>
    <property type="match status" value="1"/>
</dbReference>
<dbReference type="InterPro" id="IPR005467">
    <property type="entry name" value="His_kinase_dom"/>
</dbReference>
<dbReference type="PANTHER" id="PTHR43547:SF2">
    <property type="entry name" value="HYBRID SIGNAL TRANSDUCTION HISTIDINE KINASE C"/>
    <property type="match status" value="1"/>
</dbReference>
<dbReference type="EC" id="2.7.13.3" evidence="2"/>
<keyword evidence="7" id="KW-0418">Kinase</keyword>
<dbReference type="PROSITE" id="PS50109">
    <property type="entry name" value="HIS_KIN"/>
    <property type="match status" value="1"/>
</dbReference>
<evidence type="ECO:0000313" key="6">
    <source>
        <dbReference type="EMBL" id="KEY18346.1"/>
    </source>
</evidence>
<protein>
    <recommendedName>
        <fullName evidence="2">histidine kinase</fullName>
        <ecNumber evidence="2">2.7.13.3</ecNumber>
    </recommendedName>
</protein>
<accession>A0A3S4WU59</accession>
<dbReference type="PANTHER" id="PTHR43547">
    <property type="entry name" value="TWO-COMPONENT HISTIDINE KINASE"/>
    <property type="match status" value="1"/>
</dbReference>
<keyword evidence="4" id="KW-0812">Transmembrane</keyword>
<keyword evidence="8" id="KW-1185">Reference proteome</keyword>
<dbReference type="GO" id="GO:0000155">
    <property type="term" value="F:phosphorelay sensor kinase activity"/>
    <property type="evidence" value="ECO:0007669"/>
    <property type="project" value="InterPro"/>
</dbReference>
<dbReference type="Pfam" id="PF02518">
    <property type="entry name" value="HATPase_c"/>
    <property type="match status" value="1"/>
</dbReference>
<organism evidence="7 9">
    <name type="scientific">Kaistella antarctica</name>
    <dbReference type="NCBI Taxonomy" id="266748"/>
    <lineage>
        <taxon>Bacteria</taxon>
        <taxon>Pseudomonadati</taxon>
        <taxon>Bacteroidota</taxon>
        <taxon>Flavobacteriia</taxon>
        <taxon>Flavobacteriales</taxon>
        <taxon>Weeksellaceae</taxon>
        <taxon>Chryseobacterium group</taxon>
        <taxon>Kaistella</taxon>
    </lineage>
</organism>
<dbReference type="CDD" id="cd00075">
    <property type="entry name" value="HATPase"/>
    <property type="match status" value="1"/>
</dbReference>
<dbReference type="Proteomes" id="UP000270036">
    <property type="component" value="Chromosome"/>
</dbReference>
<evidence type="ECO:0000313" key="9">
    <source>
        <dbReference type="Proteomes" id="UP000270036"/>
    </source>
</evidence>
<gene>
    <name evidence="7" type="primary">senX3_2</name>
    <name evidence="6" type="ORF">HY04_07460</name>
    <name evidence="7" type="ORF">NCTC13489_02500</name>
</gene>
<name>A0A3S4WU59_9FLAO</name>
<dbReference type="SUPFAM" id="SSF47384">
    <property type="entry name" value="Homodimeric domain of signal transducing histidine kinase"/>
    <property type="match status" value="1"/>
</dbReference>
<dbReference type="Gene3D" id="1.10.287.130">
    <property type="match status" value="1"/>
</dbReference>
<proteinExistence type="predicted"/>
<dbReference type="InterPro" id="IPR036097">
    <property type="entry name" value="HisK_dim/P_sf"/>
</dbReference>
<keyword evidence="4" id="KW-1133">Transmembrane helix</keyword>
<dbReference type="KEGG" id="cant:NCTC13489_02500"/>
<dbReference type="AlphaFoldDB" id="A0A3S4WU59"/>
<dbReference type="SUPFAM" id="SSF55874">
    <property type="entry name" value="ATPase domain of HSP90 chaperone/DNA topoisomerase II/histidine kinase"/>
    <property type="match status" value="1"/>
</dbReference>
<reference evidence="6 8" key="1">
    <citation type="submission" date="2014-07" db="EMBL/GenBank/DDBJ databases">
        <authorList>
            <person name="Pisani N.G."/>
            <person name="Newman J.D."/>
        </authorList>
    </citation>
    <scope>NUCLEOTIDE SEQUENCE [LARGE SCALE GENOMIC DNA]</scope>
    <source>
        <strain evidence="6 8">LMG 24720</strain>
    </source>
</reference>
<sequence>MISKSKNLVAAFTILFLLLMGIQAYFLVKTYQLKEREIYRTVYDQLTNFTDRLENQGGIITVTNDSLQQRFIEFKNKEITKTQFLNSFEENRKVNEKYVSQFVDQQFAKEKYQVAAKIEFSSILFVPDNIHLIEKPVVLYETKNKVINPGILNTGTWETSSSFVSDQEKDIPRNNVFLVKSKTSFEILNIKSIIFKELIVLIFSCVALLLGVLLLYIFTLKNLIKQQKQVVILHAVVDNISHEFKTPIATLKIATKTLNKDWNPKTLPLIERQVSRLEGLMLQLHNDDDGGEMIKVKAADWDFIIQDLAFVNPSIQFILKNNTSQELPFDKNLMETVLKNLCENSVKYGASTIKINLSQTERNLEIKVSDNGQGIDKKEFKNIFEKFYRIQSNNIHYTKGLGLGLYFVQKIVEKYKGMVIVASEPTYGTTFKINLPYEN</sequence>
<keyword evidence="7" id="KW-0808">Transferase</keyword>
<evidence type="ECO:0000256" key="4">
    <source>
        <dbReference type="SAM" id="Phobius"/>
    </source>
</evidence>
<reference evidence="7 9" key="2">
    <citation type="submission" date="2018-12" db="EMBL/GenBank/DDBJ databases">
        <authorList>
            <consortium name="Pathogen Informatics"/>
        </authorList>
    </citation>
    <scope>NUCLEOTIDE SEQUENCE [LARGE SCALE GENOMIC DNA]</scope>
    <source>
        <strain evidence="7 9">NCTC13489</strain>
    </source>
</reference>
<dbReference type="InterPro" id="IPR003661">
    <property type="entry name" value="HisK_dim/P_dom"/>
</dbReference>
<dbReference type="RefSeq" id="WP_034718640.1">
    <property type="nucleotide sequence ID" value="NZ_FOIX01000001.1"/>
</dbReference>
<keyword evidence="3" id="KW-0597">Phosphoprotein</keyword>
<dbReference type="InterPro" id="IPR003594">
    <property type="entry name" value="HATPase_dom"/>
</dbReference>
<evidence type="ECO:0000313" key="8">
    <source>
        <dbReference type="Proteomes" id="UP000028349"/>
    </source>
</evidence>
<evidence type="ECO:0000256" key="1">
    <source>
        <dbReference type="ARBA" id="ARBA00000085"/>
    </source>
</evidence>
<evidence type="ECO:0000259" key="5">
    <source>
        <dbReference type="PROSITE" id="PS50109"/>
    </source>
</evidence>
<dbReference type="CDD" id="cd00082">
    <property type="entry name" value="HisKA"/>
    <property type="match status" value="1"/>
</dbReference>
<evidence type="ECO:0000313" key="7">
    <source>
        <dbReference type="EMBL" id="VEI01035.1"/>
    </source>
</evidence>
<keyword evidence="4" id="KW-0472">Membrane</keyword>
<dbReference type="EMBL" id="LR134441">
    <property type="protein sequence ID" value="VEI01035.1"/>
    <property type="molecule type" value="Genomic_DNA"/>
</dbReference>
<dbReference type="InterPro" id="IPR036890">
    <property type="entry name" value="HATPase_C_sf"/>
</dbReference>
<evidence type="ECO:0000256" key="2">
    <source>
        <dbReference type="ARBA" id="ARBA00012438"/>
    </source>
</evidence>
<dbReference type="Proteomes" id="UP000028349">
    <property type="component" value="Unassembled WGS sequence"/>
</dbReference>
<dbReference type="OrthoDB" id="1933776at2"/>
<dbReference type="EMBL" id="JPEP01000002">
    <property type="protein sequence ID" value="KEY18346.1"/>
    <property type="molecule type" value="Genomic_DNA"/>
</dbReference>
<comment type="catalytic activity">
    <reaction evidence="1">
        <text>ATP + protein L-histidine = ADP + protein N-phospho-L-histidine.</text>
        <dbReference type="EC" id="2.7.13.3"/>
    </reaction>
</comment>
<feature type="domain" description="Histidine kinase" evidence="5">
    <location>
        <begin position="239"/>
        <end position="439"/>
    </location>
</feature>
<evidence type="ECO:0000256" key="3">
    <source>
        <dbReference type="ARBA" id="ARBA00022553"/>
    </source>
</evidence>
<feature type="transmembrane region" description="Helical" evidence="4">
    <location>
        <begin position="198"/>
        <end position="218"/>
    </location>
</feature>
<dbReference type="SMART" id="SM00387">
    <property type="entry name" value="HATPase_c"/>
    <property type="match status" value="1"/>
</dbReference>
<dbReference type="PRINTS" id="PR00344">
    <property type="entry name" value="BCTRLSENSOR"/>
</dbReference>
<dbReference type="STRING" id="266748.HY04_07460"/>
<dbReference type="InterPro" id="IPR004358">
    <property type="entry name" value="Sig_transdc_His_kin-like_C"/>
</dbReference>